<evidence type="ECO:0000256" key="1">
    <source>
        <dbReference type="ARBA" id="ARBA00023125"/>
    </source>
</evidence>
<sequence>MSVAELETPGRVASPLSGFRIAVTSERRSAELIEALQRRGAQVQHAPTLRMAPLVEDAELLEHTRLVLDLRPEFVLVSTAYGFRRWFETADAAGLGDELTQVLHDASIHVRGPKALGAVRALGFEADGMSSDELTSTLVSEVSPKVAGKRVVLQQHGIGDDPAAQALTDAGASEVIRISPYRWGPPEDADRMTQLLRALCSGAIDAVTFTSAPAVRAMLAAAEEQGCYTELLEALQFSVCCVTVGPVTAAPLREVGIEPLVPERHRMGAMIRILVEHLSDSGSISCQSVLGSCELRGDTVLLGGNDRELSAIQLKLFKAILSARGRVVPRARLVSLLPDGSSDHALDMALSRLRRALPDPRLISTVVKRGYRINV</sequence>
<dbReference type="CDD" id="cd00383">
    <property type="entry name" value="trans_reg_C"/>
    <property type="match status" value="1"/>
</dbReference>
<dbReference type="Pfam" id="PF00486">
    <property type="entry name" value="Trans_reg_C"/>
    <property type="match status" value="1"/>
</dbReference>
<feature type="DNA-binding region" description="OmpR/PhoB-type" evidence="2">
    <location>
        <begin position="281"/>
        <end position="375"/>
    </location>
</feature>
<dbReference type="PANTHER" id="PTHR40082:SF1">
    <property type="entry name" value="BLR5956 PROTEIN"/>
    <property type="match status" value="1"/>
</dbReference>
<name>A0ABS4XGV2_9MICC</name>
<dbReference type="InterPro" id="IPR036108">
    <property type="entry name" value="4pyrrol_syn_uPrphyn_synt_sf"/>
</dbReference>
<dbReference type="NCBIfam" id="NF005568">
    <property type="entry name" value="PRK07239.1"/>
    <property type="match status" value="1"/>
</dbReference>
<dbReference type="Pfam" id="PF02602">
    <property type="entry name" value="HEM4"/>
    <property type="match status" value="1"/>
</dbReference>
<dbReference type="EMBL" id="JAGIOF010000001">
    <property type="protein sequence ID" value="MBP2387709.1"/>
    <property type="molecule type" value="Genomic_DNA"/>
</dbReference>
<dbReference type="InterPro" id="IPR003754">
    <property type="entry name" value="4pyrrol_synth_uPrphyn_synth"/>
</dbReference>
<evidence type="ECO:0000259" key="3">
    <source>
        <dbReference type="PROSITE" id="PS51755"/>
    </source>
</evidence>
<dbReference type="InterPro" id="IPR039793">
    <property type="entry name" value="UROS/Hem4"/>
</dbReference>
<keyword evidence="5" id="KW-1185">Reference proteome</keyword>
<dbReference type="GO" id="GO:0004852">
    <property type="term" value="F:uroporphyrinogen-III synthase activity"/>
    <property type="evidence" value="ECO:0007669"/>
    <property type="project" value="UniProtKB-EC"/>
</dbReference>
<dbReference type="CDD" id="cd06578">
    <property type="entry name" value="HemD"/>
    <property type="match status" value="1"/>
</dbReference>
<dbReference type="InterPro" id="IPR016032">
    <property type="entry name" value="Sig_transdc_resp-reg_C-effctor"/>
</dbReference>
<dbReference type="EC" id="4.2.1.75" evidence="4"/>
<gene>
    <name evidence="4" type="ORF">JOF47_003220</name>
</gene>
<dbReference type="SUPFAM" id="SSF69618">
    <property type="entry name" value="HemD-like"/>
    <property type="match status" value="1"/>
</dbReference>
<dbReference type="SMART" id="SM00862">
    <property type="entry name" value="Trans_reg_C"/>
    <property type="match status" value="1"/>
</dbReference>
<dbReference type="PANTHER" id="PTHR40082">
    <property type="entry name" value="BLR5956 PROTEIN"/>
    <property type="match status" value="1"/>
</dbReference>
<reference evidence="4 5" key="1">
    <citation type="submission" date="2021-03" db="EMBL/GenBank/DDBJ databases">
        <title>Sequencing the genomes of 1000 actinobacteria strains.</title>
        <authorList>
            <person name="Klenk H.-P."/>
        </authorList>
    </citation>
    <scope>NUCLEOTIDE SEQUENCE [LARGE SCALE GENOMIC DNA]</scope>
    <source>
        <strain evidence="4 5">DSM 15797</strain>
    </source>
</reference>
<protein>
    <submittedName>
        <fullName evidence="4">Uroporphyrinogen-III synthase</fullName>
        <ecNumber evidence="4">4.2.1.75</ecNumber>
    </submittedName>
</protein>
<dbReference type="Gene3D" id="3.40.50.10090">
    <property type="match status" value="2"/>
</dbReference>
<comment type="caution">
    <text evidence="4">The sequence shown here is derived from an EMBL/GenBank/DDBJ whole genome shotgun (WGS) entry which is preliminary data.</text>
</comment>
<organism evidence="4 5">
    <name type="scientific">Paeniglutamicibacter kerguelensis</name>
    <dbReference type="NCBI Taxonomy" id="254788"/>
    <lineage>
        <taxon>Bacteria</taxon>
        <taxon>Bacillati</taxon>
        <taxon>Actinomycetota</taxon>
        <taxon>Actinomycetes</taxon>
        <taxon>Micrococcales</taxon>
        <taxon>Micrococcaceae</taxon>
        <taxon>Paeniglutamicibacter</taxon>
    </lineage>
</organism>
<dbReference type="Gene3D" id="1.10.10.10">
    <property type="entry name" value="Winged helix-like DNA-binding domain superfamily/Winged helix DNA-binding domain"/>
    <property type="match status" value="1"/>
</dbReference>
<evidence type="ECO:0000313" key="4">
    <source>
        <dbReference type="EMBL" id="MBP2387709.1"/>
    </source>
</evidence>
<dbReference type="RefSeq" id="WP_210000137.1">
    <property type="nucleotide sequence ID" value="NZ_BAAAJY010000001.1"/>
</dbReference>
<dbReference type="PROSITE" id="PS51755">
    <property type="entry name" value="OMPR_PHOB"/>
    <property type="match status" value="1"/>
</dbReference>
<evidence type="ECO:0000256" key="2">
    <source>
        <dbReference type="PROSITE-ProRule" id="PRU01091"/>
    </source>
</evidence>
<evidence type="ECO:0000313" key="5">
    <source>
        <dbReference type="Proteomes" id="UP001296993"/>
    </source>
</evidence>
<proteinExistence type="predicted"/>
<accession>A0ABS4XGV2</accession>
<dbReference type="Proteomes" id="UP001296993">
    <property type="component" value="Unassembled WGS sequence"/>
</dbReference>
<keyword evidence="1 2" id="KW-0238">DNA-binding</keyword>
<dbReference type="SUPFAM" id="SSF46894">
    <property type="entry name" value="C-terminal effector domain of the bipartite response regulators"/>
    <property type="match status" value="1"/>
</dbReference>
<keyword evidence="4" id="KW-0456">Lyase</keyword>
<feature type="domain" description="OmpR/PhoB-type" evidence="3">
    <location>
        <begin position="281"/>
        <end position="375"/>
    </location>
</feature>
<dbReference type="InterPro" id="IPR001867">
    <property type="entry name" value="OmpR/PhoB-type_DNA-bd"/>
</dbReference>
<dbReference type="InterPro" id="IPR036388">
    <property type="entry name" value="WH-like_DNA-bd_sf"/>
</dbReference>